<comment type="caution">
    <text evidence="5">The sequence shown here is derived from an EMBL/GenBank/DDBJ whole genome shotgun (WGS) entry which is preliminary data.</text>
</comment>
<keyword evidence="1" id="KW-0805">Transcription regulation</keyword>
<sequence length="223" mass="25156">MTLVSESKSQRAYSLLHERILSGDYEPGQRLVLERIGRELDISVVPVREAIRRLEAEGLVTFERNVGARVAAIDQHEYFETVQTLSVVEGAAISIAAPTITEDDLIKARGLNAKLEDLLHADGFDPRAFSDLNERFHRVLSDRCPNSHLSDLVDRGWNRLARLRRSTFAFVPERAQASIAEHEEIINLIATGADEREIELAVREHRLATPYAFLHKNQPEAGR</sequence>
<dbReference type="PROSITE" id="PS50949">
    <property type="entry name" value="HTH_GNTR"/>
    <property type="match status" value="1"/>
</dbReference>
<dbReference type="InterPro" id="IPR036388">
    <property type="entry name" value="WH-like_DNA-bd_sf"/>
</dbReference>
<dbReference type="SMART" id="SM00895">
    <property type="entry name" value="FCD"/>
    <property type="match status" value="1"/>
</dbReference>
<name>A0A9D2CBE3_9MICO</name>
<dbReference type="PANTHER" id="PTHR43537">
    <property type="entry name" value="TRANSCRIPTIONAL REGULATOR, GNTR FAMILY"/>
    <property type="match status" value="1"/>
</dbReference>
<dbReference type="Gene3D" id="1.20.120.530">
    <property type="entry name" value="GntR ligand-binding domain-like"/>
    <property type="match status" value="1"/>
</dbReference>
<gene>
    <name evidence="5" type="ORF">H9830_14050</name>
</gene>
<dbReference type="SUPFAM" id="SSF48008">
    <property type="entry name" value="GntR ligand-binding domain-like"/>
    <property type="match status" value="1"/>
</dbReference>
<dbReference type="AlphaFoldDB" id="A0A9D2CBE3"/>
<dbReference type="SMART" id="SM00345">
    <property type="entry name" value="HTH_GNTR"/>
    <property type="match status" value="1"/>
</dbReference>
<dbReference type="CDD" id="cd07377">
    <property type="entry name" value="WHTH_GntR"/>
    <property type="match status" value="1"/>
</dbReference>
<reference evidence="5" key="2">
    <citation type="submission" date="2021-04" db="EMBL/GenBank/DDBJ databases">
        <authorList>
            <person name="Gilroy R."/>
        </authorList>
    </citation>
    <scope>NUCLEOTIDE SEQUENCE</scope>
    <source>
        <strain evidence="5">ChiGjej1B1-98</strain>
    </source>
</reference>
<dbReference type="GO" id="GO:0003700">
    <property type="term" value="F:DNA-binding transcription factor activity"/>
    <property type="evidence" value="ECO:0007669"/>
    <property type="project" value="InterPro"/>
</dbReference>
<dbReference type="InterPro" id="IPR011711">
    <property type="entry name" value="GntR_C"/>
</dbReference>
<feature type="domain" description="HTH gntR-type" evidence="4">
    <location>
        <begin position="6"/>
        <end position="73"/>
    </location>
</feature>
<dbReference type="InterPro" id="IPR036390">
    <property type="entry name" value="WH_DNA-bd_sf"/>
</dbReference>
<proteinExistence type="predicted"/>
<evidence type="ECO:0000259" key="4">
    <source>
        <dbReference type="PROSITE" id="PS50949"/>
    </source>
</evidence>
<dbReference type="InterPro" id="IPR000524">
    <property type="entry name" value="Tscrpt_reg_HTH_GntR"/>
</dbReference>
<keyword evidence="3" id="KW-0804">Transcription</keyword>
<reference evidence="5" key="1">
    <citation type="journal article" date="2021" name="PeerJ">
        <title>Extensive microbial diversity within the chicken gut microbiome revealed by metagenomics and culture.</title>
        <authorList>
            <person name="Gilroy R."/>
            <person name="Ravi A."/>
            <person name="Getino M."/>
            <person name="Pursley I."/>
            <person name="Horton D.L."/>
            <person name="Alikhan N.F."/>
            <person name="Baker D."/>
            <person name="Gharbi K."/>
            <person name="Hall N."/>
            <person name="Watson M."/>
            <person name="Adriaenssens E.M."/>
            <person name="Foster-Nyarko E."/>
            <person name="Jarju S."/>
            <person name="Secka A."/>
            <person name="Antonio M."/>
            <person name="Oren A."/>
            <person name="Chaudhuri R.R."/>
            <person name="La Ragione R."/>
            <person name="Hildebrand F."/>
            <person name="Pallen M.J."/>
        </authorList>
    </citation>
    <scope>NUCLEOTIDE SEQUENCE</scope>
    <source>
        <strain evidence="5">ChiGjej1B1-98</strain>
    </source>
</reference>
<dbReference type="Pfam" id="PF00392">
    <property type="entry name" value="GntR"/>
    <property type="match status" value="1"/>
</dbReference>
<evidence type="ECO:0000313" key="5">
    <source>
        <dbReference type="EMBL" id="HIY67385.1"/>
    </source>
</evidence>
<keyword evidence="2" id="KW-0238">DNA-binding</keyword>
<dbReference type="EMBL" id="DXDC01000425">
    <property type="protein sequence ID" value="HIY67385.1"/>
    <property type="molecule type" value="Genomic_DNA"/>
</dbReference>
<dbReference type="SUPFAM" id="SSF46785">
    <property type="entry name" value="Winged helix' DNA-binding domain"/>
    <property type="match status" value="1"/>
</dbReference>
<dbReference type="GO" id="GO:0003677">
    <property type="term" value="F:DNA binding"/>
    <property type="evidence" value="ECO:0007669"/>
    <property type="project" value="UniProtKB-KW"/>
</dbReference>
<evidence type="ECO:0000313" key="6">
    <source>
        <dbReference type="Proteomes" id="UP000824005"/>
    </source>
</evidence>
<evidence type="ECO:0000256" key="1">
    <source>
        <dbReference type="ARBA" id="ARBA00023015"/>
    </source>
</evidence>
<dbReference type="Pfam" id="PF07729">
    <property type="entry name" value="FCD"/>
    <property type="match status" value="1"/>
</dbReference>
<accession>A0A9D2CBE3</accession>
<evidence type="ECO:0000256" key="3">
    <source>
        <dbReference type="ARBA" id="ARBA00023163"/>
    </source>
</evidence>
<organism evidence="5 6">
    <name type="scientific">Candidatus Agrococcus pullicola</name>
    <dbReference type="NCBI Taxonomy" id="2838429"/>
    <lineage>
        <taxon>Bacteria</taxon>
        <taxon>Bacillati</taxon>
        <taxon>Actinomycetota</taxon>
        <taxon>Actinomycetes</taxon>
        <taxon>Micrococcales</taxon>
        <taxon>Microbacteriaceae</taxon>
        <taxon>Agrococcus</taxon>
    </lineage>
</organism>
<dbReference type="InterPro" id="IPR008920">
    <property type="entry name" value="TF_FadR/GntR_C"/>
</dbReference>
<evidence type="ECO:0000256" key="2">
    <source>
        <dbReference type="ARBA" id="ARBA00023125"/>
    </source>
</evidence>
<dbReference type="PANTHER" id="PTHR43537:SF24">
    <property type="entry name" value="GLUCONATE OPERON TRANSCRIPTIONAL REPRESSOR"/>
    <property type="match status" value="1"/>
</dbReference>
<protein>
    <submittedName>
        <fullName evidence="5">GntR family transcriptional regulator</fullName>
    </submittedName>
</protein>
<dbReference type="Proteomes" id="UP000824005">
    <property type="component" value="Unassembled WGS sequence"/>
</dbReference>
<dbReference type="Gene3D" id="1.10.10.10">
    <property type="entry name" value="Winged helix-like DNA-binding domain superfamily/Winged helix DNA-binding domain"/>
    <property type="match status" value="1"/>
</dbReference>